<dbReference type="InterPro" id="IPR049793">
    <property type="entry name" value="MbpA-like"/>
</dbReference>
<dbReference type="EMBL" id="CACRTB010000034">
    <property type="protein sequence ID" value="VYT31683.1"/>
    <property type="molecule type" value="Genomic_DNA"/>
</dbReference>
<evidence type="ECO:0000313" key="1">
    <source>
        <dbReference type="EMBL" id="VYT31683.1"/>
    </source>
</evidence>
<protein>
    <submittedName>
        <fullName evidence="1">Uncharacterized protein</fullName>
    </submittedName>
</protein>
<gene>
    <name evidence="1" type="ORF">BCLFYP20_00122</name>
</gene>
<accession>A0A6N2VPV3</accession>
<reference evidence="1" key="1">
    <citation type="submission" date="2019-11" db="EMBL/GenBank/DDBJ databases">
        <authorList>
            <person name="Feng L."/>
        </authorList>
    </citation>
    <scope>NUCLEOTIDE SEQUENCE</scope>
    <source>
        <strain evidence="1">BcaccaeLFYP20</strain>
    </source>
</reference>
<name>A0A6N2VPV3_9BACE</name>
<sequence>MCAYAAFQRCVYSHAACVYIARSVLVGQFLLFSLCSKRFFAYLRGMEVRRNEKITFRCSALEKAALSEQAARCGLSTSEYCRSLSLGGRPRERYTEEERELLRDIARLKGTLQRLNNYFGGRQYREVFEENRTLITELQKILSR</sequence>
<dbReference type="NCBIfam" id="NF041418">
    <property type="entry name" value="MbpA"/>
    <property type="match status" value="1"/>
</dbReference>
<proteinExistence type="predicted"/>
<organism evidence="1">
    <name type="scientific">Bacteroides caccae</name>
    <dbReference type="NCBI Taxonomy" id="47678"/>
    <lineage>
        <taxon>Bacteria</taxon>
        <taxon>Pseudomonadati</taxon>
        <taxon>Bacteroidota</taxon>
        <taxon>Bacteroidia</taxon>
        <taxon>Bacteroidales</taxon>
        <taxon>Bacteroidaceae</taxon>
        <taxon>Bacteroides</taxon>
    </lineage>
</organism>
<dbReference type="Pfam" id="PF21983">
    <property type="entry name" value="NikA-like"/>
    <property type="match status" value="1"/>
</dbReference>
<dbReference type="AlphaFoldDB" id="A0A6N2VPV3"/>
<dbReference type="InterPro" id="IPR053842">
    <property type="entry name" value="NikA-like"/>
</dbReference>